<comment type="cofactor">
    <cofactor evidence="1">
        <name>FAD</name>
        <dbReference type="ChEBI" id="CHEBI:57692"/>
    </cofactor>
</comment>
<keyword evidence="10" id="KW-1185">Reference proteome</keyword>
<dbReference type="Pfam" id="PF00441">
    <property type="entry name" value="Acyl-CoA_dh_1"/>
    <property type="match status" value="1"/>
</dbReference>
<dbReference type="EMBL" id="JBHSRS010000079">
    <property type="protein sequence ID" value="MFC6282688.1"/>
    <property type="molecule type" value="Genomic_DNA"/>
</dbReference>
<feature type="domain" description="Acyl-CoA oxidase/dehydrogenase middle" evidence="7">
    <location>
        <begin position="138"/>
        <end position="218"/>
    </location>
</feature>
<dbReference type="InterPro" id="IPR046373">
    <property type="entry name" value="Acyl-CoA_Oxase/DH_mid-dom_sf"/>
</dbReference>
<evidence type="ECO:0000256" key="3">
    <source>
        <dbReference type="ARBA" id="ARBA00022630"/>
    </source>
</evidence>
<evidence type="ECO:0000256" key="4">
    <source>
        <dbReference type="ARBA" id="ARBA00022827"/>
    </source>
</evidence>
<name>A0ABW1U0J4_9BURK</name>
<dbReference type="SUPFAM" id="SSF47203">
    <property type="entry name" value="Acyl-CoA dehydrogenase C-terminal domain-like"/>
    <property type="match status" value="1"/>
</dbReference>
<dbReference type="InterPro" id="IPR037069">
    <property type="entry name" value="AcylCoA_DH/ox_N_sf"/>
</dbReference>
<evidence type="ECO:0000313" key="9">
    <source>
        <dbReference type="EMBL" id="MFC6282688.1"/>
    </source>
</evidence>
<dbReference type="Gene3D" id="1.20.140.10">
    <property type="entry name" value="Butyryl-CoA Dehydrogenase, subunit A, domain 3"/>
    <property type="match status" value="1"/>
</dbReference>
<keyword evidence="4" id="KW-0274">FAD</keyword>
<comment type="caution">
    <text evidence="9">The sequence shown here is derived from an EMBL/GenBank/DDBJ whole genome shotgun (WGS) entry which is preliminary data.</text>
</comment>
<reference evidence="10" key="1">
    <citation type="journal article" date="2019" name="Int. J. Syst. Evol. Microbiol.">
        <title>The Global Catalogue of Microorganisms (GCM) 10K type strain sequencing project: providing services to taxonomists for standard genome sequencing and annotation.</title>
        <authorList>
            <consortium name="The Broad Institute Genomics Platform"/>
            <consortium name="The Broad Institute Genome Sequencing Center for Infectious Disease"/>
            <person name="Wu L."/>
            <person name="Ma J."/>
        </authorList>
    </citation>
    <scope>NUCLEOTIDE SEQUENCE [LARGE SCALE GENOMIC DNA]</scope>
    <source>
        <strain evidence="10">CCUG 39402</strain>
    </source>
</reference>
<dbReference type="Pfam" id="PF02771">
    <property type="entry name" value="Acyl-CoA_dh_N"/>
    <property type="match status" value="1"/>
</dbReference>
<evidence type="ECO:0000313" key="10">
    <source>
        <dbReference type="Proteomes" id="UP001596270"/>
    </source>
</evidence>
<dbReference type="PANTHER" id="PTHR43292:SF3">
    <property type="entry name" value="ACYL-COA DEHYDROGENASE FADE29"/>
    <property type="match status" value="1"/>
</dbReference>
<dbReference type="Proteomes" id="UP001596270">
    <property type="component" value="Unassembled WGS sequence"/>
</dbReference>
<sequence>MTQTNTLPPTSAELAGTTADPYAGFRQELVKFTEAPELAQLKEVVRTNQKLSRAEFSAWQKALFKKGWGAPNWPLEYGGTGWDLQQRYLFEEVTAAADCPPQYHHGIGHIGPVIMHFGSDEIKSRFLPRILDGTEHWCQGYSEPGAGSDLASLKSTAVRDGDDYVLNGQKIWTSHAHEADMMYTLVRTSSEGRKQAGISLLLVPLNTPGIEIRPIHTVDQWHHVNEVFLNNVRVPAKYLVGEEGEGWKCAKFLLDRERLSPATVPRLARQLEQVSELLAQKMKNNPELPSIHSLQERLFIAQASAKGSRQMLLSAIQEEMHGTLASSKSSALKLHTSELSQQIVGIAFDIAGPEYAARLVPEIEAPDGADDMDIERQLTHTYLFYRSRSIAGGTSEVQKNVIARDLFGA</sequence>
<feature type="domain" description="Acyl-CoA dehydrogenase/oxidase C-terminal" evidence="6">
    <location>
        <begin position="244"/>
        <end position="406"/>
    </location>
</feature>
<dbReference type="RefSeq" id="WP_371434809.1">
    <property type="nucleotide sequence ID" value="NZ_JBHSRS010000079.1"/>
</dbReference>
<evidence type="ECO:0000259" key="7">
    <source>
        <dbReference type="Pfam" id="PF02770"/>
    </source>
</evidence>
<evidence type="ECO:0000256" key="2">
    <source>
        <dbReference type="ARBA" id="ARBA00009347"/>
    </source>
</evidence>
<dbReference type="SUPFAM" id="SSF56645">
    <property type="entry name" value="Acyl-CoA dehydrogenase NM domain-like"/>
    <property type="match status" value="1"/>
</dbReference>
<protein>
    <submittedName>
        <fullName evidence="9">Acyl-CoA dehydrogenase family protein</fullName>
    </submittedName>
</protein>
<dbReference type="Gene3D" id="1.10.540.10">
    <property type="entry name" value="Acyl-CoA dehydrogenase/oxidase, N-terminal domain"/>
    <property type="match status" value="1"/>
</dbReference>
<evidence type="ECO:0000259" key="6">
    <source>
        <dbReference type="Pfam" id="PF00441"/>
    </source>
</evidence>
<organism evidence="9 10">
    <name type="scientific">Polaromonas aquatica</name>
    <dbReference type="NCBI Taxonomy" id="332657"/>
    <lineage>
        <taxon>Bacteria</taxon>
        <taxon>Pseudomonadati</taxon>
        <taxon>Pseudomonadota</taxon>
        <taxon>Betaproteobacteria</taxon>
        <taxon>Burkholderiales</taxon>
        <taxon>Comamonadaceae</taxon>
        <taxon>Polaromonas</taxon>
    </lineage>
</organism>
<proteinExistence type="inferred from homology"/>
<dbReference type="InterPro" id="IPR036250">
    <property type="entry name" value="AcylCo_DH-like_C"/>
</dbReference>
<gene>
    <name evidence="9" type="ORF">ACFQND_15790</name>
</gene>
<dbReference type="PANTHER" id="PTHR43292">
    <property type="entry name" value="ACYL-COA DEHYDROGENASE"/>
    <property type="match status" value="1"/>
</dbReference>
<feature type="domain" description="Acyl-CoA dehydrogenase/oxidase N-terminal" evidence="8">
    <location>
        <begin position="26"/>
        <end position="133"/>
    </location>
</feature>
<evidence type="ECO:0000259" key="8">
    <source>
        <dbReference type="Pfam" id="PF02771"/>
    </source>
</evidence>
<dbReference type="Pfam" id="PF02770">
    <property type="entry name" value="Acyl-CoA_dh_M"/>
    <property type="match status" value="1"/>
</dbReference>
<keyword evidence="3" id="KW-0285">Flavoprotein</keyword>
<dbReference type="InterPro" id="IPR009075">
    <property type="entry name" value="AcylCo_DH/oxidase_C"/>
</dbReference>
<dbReference type="InterPro" id="IPR013786">
    <property type="entry name" value="AcylCoA_DH/ox_N"/>
</dbReference>
<accession>A0ABW1U0J4</accession>
<evidence type="ECO:0000256" key="1">
    <source>
        <dbReference type="ARBA" id="ARBA00001974"/>
    </source>
</evidence>
<dbReference type="InterPro" id="IPR009100">
    <property type="entry name" value="AcylCoA_DH/oxidase_NM_dom_sf"/>
</dbReference>
<comment type="similarity">
    <text evidence="2">Belongs to the acyl-CoA dehydrogenase family.</text>
</comment>
<dbReference type="InterPro" id="IPR052161">
    <property type="entry name" value="Mycobact_Acyl-CoA_DH"/>
</dbReference>
<dbReference type="InterPro" id="IPR006091">
    <property type="entry name" value="Acyl-CoA_Oxase/DH_mid-dom"/>
</dbReference>
<keyword evidence="5" id="KW-0560">Oxidoreductase</keyword>
<evidence type="ECO:0000256" key="5">
    <source>
        <dbReference type="ARBA" id="ARBA00023002"/>
    </source>
</evidence>
<dbReference type="Gene3D" id="2.40.110.10">
    <property type="entry name" value="Butyryl-CoA Dehydrogenase, subunit A, domain 2"/>
    <property type="match status" value="1"/>
</dbReference>